<feature type="region of interest" description="Disordered" evidence="1">
    <location>
        <begin position="60"/>
        <end position="163"/>
    </location>
</feature>
<evidence type="ECO:0000256" key="1">
    <source>
        <dbReference type="SAM" id="MobiDB-lite"/>
    </source>
</evidence>
<feature type="compositionally biased region" description="Gly residues" evidence="1">
    <location>
        <begin position="266"/>
        <end position="279"/>
    </location>
</feature>
<organism evidence="2 3">
    <name type="scientific">Deinococcus caeni</name>
    <dbReference type="NCBI Taxonomy" id="569127"/>
    <lineage>
        <taxon>Bacteria</taxon>
        <taxon>Thermotogati</taxon>
        <taxon>Deinococcota</taxon>
        <taxon>Deinococci</taxon>
        <taxon>Deinococcales</taxon>
        <taxon>Deinococcaceae</taxon>
        <taxon>Deinococcus</taxon>
    </lineage>
</organism>
<dbReference type="Proteomes" id="UP001423409">
    <property type="component" value="Unassembled WGS sequence"/>
</dbReference>
<dbReference type="EMBL" id="BAABQU010000024">
    <property type="protein sequence ID" value="GAA5440580.1"/>
    <property type="molecule type" value="Genomic_DNA"/>
</dbReference>
<gene>
    <name evidence="2" type="ORF">Dcae01_02096</name>
</gene>
<keyword evidence="3" id="KW-1185">Reference proteome</keyword>
<name>A0ABP9UFP7_9DEIO</name>
<protein>
    <submittedName>
        <fullName evidence="2">Uncharacterized protein</fullName>
    </submittedName>
</protein>
<evidence type="ECO:0000313" key="3">
    <source>
        <dbReference type="Proteomes" id="UP001423409"/>
    </source>
</evidence>
<feature type="compositionally biased region" description="Basic and acidic residues" evidence="1">
    <location>
        <begin position="107"/>
        <end position="127"/>
    </location>
</feature>
<comment type="caution">
    <text evidence="2">The sequence shown here is derived from an EMBL/GenBank/DDBJ whole genome shotgun (WGS) entry which is preliminary data.</text>
</comment>
<feature type="region of interest" description="Disordered" evidence="1">
    <location>
        <begin position="235"/>
        <end position="283"/>
    </location>
</feature>
<feature type="compositionally biased region" description="Basic and acidic residues" evidence="1">
    <location>
        <begin position="134"/>
        <end position="155"/>
    </location>
</feature>
<reference evidence="2 3" key="1">
    <citation type="submission" date="2024-02" db="EMBL/GenBank/DDBJ databases">
        <title>Deinococcus caeni NBRC 101312.</title>
        <authorList>
            <person name="Ichikawa N."/>
            <person name="Katano-Makiyama Y."/>
            <person name="Hidaka K."/>
        </authorList>
    </citation>
    <scope>NUCLEOTIDE SEQUENCE [LARGE SCALE GENOMIC DNA]</scope>
    <source>
        <strain evidence="2 3">NBRC 101312</strain>
    </source>
</reference>
<proteinExistence type="predicted"/>
<evidence type="ECO:0000313" key="2">
    <source>
        <dbReference type="EMBL" id="GAA5440580.1"/>
    </source>
</evidence>
<sequence length="297" mass="30820">MRPGNFKPLPRGPSFWSLFSRLWNLLVVGAGGAAVDLERQGAHGFAGVEVDGAVAEGGEQQRGGLAGHAGQCQHHAGHDAAGGGGQDNAQRDQPLGQAQRQSGLADGLRHELQDFLGGADHDGHHQETQGQRAGEAREAELQHDQAVHDQTHHDGGNAGQHVADHANGRHQRVAGVLGEEDPAGHADEHADHAGHGEHLDAAQDGVGEAAARLAFRGGDLGEEVHVDGAQALADQVEEDQDQGRDDQQGGEQDQAAHQHVLEPAGGAQGAPGGRGGADGSGHWIPLGVRRAMIRRAT</sequence>
<accession>A0ABP9UFP7</accession>